<organism evidence="1 2">
    <name type="scientific">Aeromonas salmonicida (strain A449)</name>
    <dbReference type="NCBI Taxonomy" id="382245"/>
    <lineage>
        <taxon>Bacteria</taxon>
        <taxon>Pseudomonadati</taxon>
        <taxon>Pseudomonadota</taxon>
        <taxon>Gammaproteobacteria</taxon>
        <taxon>Aeromonadales</taxon>
        <taxon>Aeromonadaceae</taxon>
        <taxon>Aeromonas</taxon>
    </lineage>
</organism>
<gene>
    <name evidence="1" type="ordered locus">ASA_2586</name>
</gene>
<dbReference type="EMBL" id="CP000644">
    <property type="protein sequence ID" value="ABO90612.1"/>
    <property type="molecule type" value="Genomic_DNA"/>
</dbReference>
<proteinExistence type="predicted"/>
<name>A4SNZ0_AERS4</name>
<evidence type="ECO:0000313" key="1">
    <source>
        <dbReference type="EMBL" id="ABO90612.1"/>
    </source>
</evidence>
<evidence type="ECO:0000313" key="2">
    <source>
        <dbReference type="Proteomes" id="UP000000225"/>
    </source>
</evidence>
<protein>
    <submittedName>
        <fullName evidence="1">Uncharacterized protein</fullName>
    </submittedName>
</protein>
<accession>A4SNZ0</accession>
<sequence length="57" mass="6389">MKVDTHCDEGINWLARQVAVPWGSKRLPTTVVQYHTAALFISHEQPHALHSIICGKP</sequence>
<reference evidence="2" key="1">
    <citation type="journal article" date="2008" name="BMC Genomics">
        <title>The genome of Aeromonas salmonicida subsp. salmonicida A449: insights into the evolution of a fish pathogen.</title>
        <authorList>
            <person name="Reith M.E."/>
            <person name="Singh R.K."/>
            <person name="Curtis B."/>
            <person name="Boyd J.M."/>
            <person name="Bouevitch A."/>
            <person name="Kimball J."/>
            <person name="Munholland J."/>
            <person name="Murphy C."/>
            <person name="Sarty D."/>
            <person name="Williams J."/>
            <person name="Nash J.H."/>
            <person name="Johnson S.C."/>
            <person name="Brown L.L."/>
        </authorList>
    </citation>
    <scope>NUCLEOTIDE SEQUENCE [LARGE SCALE GENOMIC DNA]</scope>
    <source>
        <strain evidence="2">A449</strain>
    </source>
</reference>
<dbReference type="Proteomes" id="UP000000225">
    <property type="component" value="Chromosome"/>
</dbReference>
<dbReference type="KEGG" id="asa:ASA_2586"/>
<dbReference type="AlphaFoldDB" id="A4SNZ0"/>
<dbReference type="HOGENOM" id="CLU_2986243_0_0_6"/>